<accession>A0A0E3SRX0</accession>
<name>A0A0E3SRX0_METMT</name>
<proteinExistence type="predicted"/>
<dbReference type="Gene3D" id="1.10.10.10">
    <property type="entry name" value="Winged helix-like DNA-binding domain superfamily/Winged helix DNA-binding domain"/>
    <property type="match status" value="1"/>
</dbReference>
<dbReference type="InterPro" id="IPR013561">
    <property type="entry name" value="FilR1_middle_dom"/>
</dbReference>
<organism evidence="2 3">
    <name type="scientific">Methanococcoides methylutens MM1</name>
    <dbReference type="NCBI Taxonomy" id="1434104"/>
    <lineage>
        <taxon>Archaea</taxon>
        <taxon>Methanobacteriati</taxon>
        <taxon>Methanobacteriota</taxon>
        <taxon>Stenosarchaea group</taxon>
        <taxon>Methanomicrobia</taxon>
        <taxon>Methanosarcinales</taxon>
        <taxon>Methanosarcinaceae</taxon>
        <taxon>Methanococcoides</taxon>
    </lineage>
</organism>
<dbReference type="PATRIC" id="fig|1434104.5.peg.1056"/>
<evidence type="ECO:0000313" key="2">
    <source>
        <dbReference type="EMBL" id="AKB85027.1"/>
    </source>
</evidence>
<dbReference type="OrthoDB" id="11410at2157"/>
<dbReference type="SUPFAM" id="SSF46785">
    <property type="entry name" value="Winged helix' DNA-binding domain"/>
    <property type="match status" value="1"/>
</dbReference>
<dbReference type="STRING" id="1434104.MCMEM_0974"/>
<dbReference type="KEGG" id="mmet:MCMEM_0974"/>
<protein>
    <recommendedName>
        <fullName evidence="1">Methanogenesis regulatory protein FilR1 middle domain-containing protein</fullName>
    </recommendedName>
</protein>
<dbReference type="Pfam" id="PF08350">
    <property type="entry name" value="FilR1_middle"/>
    <property type="match status" value="1"/>
</dbReference>
<keyword evidence="3" id="KW-1185">Reference proteome</keyword>
<gene>
    <name evidence="2" type="ORF">MCMEM_0974</name>
</gene>
<dbReference type="EMBL" id="CP009518">
    <property type="protein sequence ID" value="AKB85027.1"/>
    <property type="molecule type" value="Genomic_DNA"/>
</dbReference>
<dbReference type="InterPro" id="IPR016490">
    <property type="entry name" value="Tscrpt_reg_HTH_AF0396-typ3"/>
</dbReference>
<dbReference type="InterPro" id="IPR036390">
    <property type="entry name" value="WH_DNA-bd_sf"/>
</dbReference>
<feature type="domain" description="Methanogenesis regulatory protein FilR1 middle" evidence="1">
    <location>
        <begin position="126"/>
        <end position="254"/>
    </location>
</feature>
<evidence type="ECO:0000313" key="3">
    <source>
        <dbReference type="Proteomes" id="UP000033048"/>
    </source>
</evidence>
<evidence type="ECO:0000259" key="1">
    <source>
        <dbReference type="Pfam" id="PF08350"/>
    </source>
</evidence>
<dbReference type="PIRSF" id="PIRSF006692">
    <property type="entry name" value="TF_HTH_AF0396_prd"/>
    <property type="match status" value="1"/>
</dbReference>
<dbReference type="RefSeq" id="WP_048205169.1">
    <property type="nucleotide sequence ID" value="NZ_CP009518.1"/>
</dbReference>
<sequence>MTSSLTDHVWLSEKRTNLLLLLMEGPRDIEQIKVSLNVTSRGMMPQIKKLKEKHLIVEENDHYRLSNIGELIVKNMLPLINTLSMINENKEYWEQHDINILPPHLFKRLHELGNYLLLEPDLHYTFEIPKEFTENLLKSREIKSIISFYRPEYPKFYSELAEKADSLTLILSKAAFERMKSNRMKELDFLLSAENTQVLLYEGEARPPAIDVSEWFMYISFFNENGSYDHNDIMSFDESALTWCSELFDHYLEQSVEIKDIDETREAQ</sequence>
<dbReference type="AlphaFoldDB" id="A0A0E3SRX0"/>
<dbReference type="GeneID" id="24893502"/>
<reference evidence="2 3" key="1">
    <citation type="submission" date="2014-07" db="EMBL/GenBank/DDBJ databases">
        <title>Methanogenic archaea and the global carbon cycle.</title>
        <authorList>
            <person name="Henriksen J.R."/>
            <person name="Luke J."/>
            <person name="Reinhart S."/>
            <person name="Benedict M.N."/>
            <person name="Youngblut N.D."/>
            <person name="Metcalf M.E."/>
            <person name="Whitaker R.J."/>
            <person name="Metcalf W.W."/>
        </authorList>
    </citation>
    <scope>NUCLEOTIDE SEQUENCE [LARGE SCALE GENOMIC DNA]</scope>
    <source>
        <strain evidence="2 3">MM1</strain>
    </source>
</reference>
<dbReference type="Proteomes" id="UP000033048">
    <property type="component" value="Chromosome"/>
</dbReference>
<dbReference type="InterPro" id="IPR036388">
    <property type="entry name" value="WH-like_DNA-bd_sf"/>
</dbReference>
<dbReference type="HOGENOM" id="CLU_062767_1_1_2"/>